<comment type="caution">
    <text evidence="7">The sequence shown here is derived from an EMBL/GenBank/DDBJ whole genome shotgun (WGS) entry which is preliminary data.</text>
</comment>
<dbReference type="RefSeq" id="WP_219965743.1">
    <property type="nucleotide sequence ID" value="NZ_JAGFNZ010000004.1"/>
</dbReference>
<accession>A0ABS7DQ59</accession>
<comment type="subunit">
    <text evidence="6">Homodimer; the beta-strands of each monomer intercalate to form a hydrophobic core, while the alpha-helices form wings that extend away from the core.</text>
</comment>
<evidence type="ECO:0000256" key="1">
    <source>
        <dbReference type="ARBA" id="ARBA00022490"/>
    </source>
</evidence>
<evidence type="ECO:0000256" key="3">
    <source>
        <dbReference type="ARBA" id="ARBA00022795"/>
    </source>
</evidence>
<evidence type="ECO:0000256" key="6">
    <source>
        <dbReference type="HAMAP-Rule" id="MF_00167"/>
    </source>
</evidence>
<dbReference type="Pfam" id="PF02599">
    <property type="entry name" value="CsrA"/>
    <property type="match status" value="1"/>
</dbReference>
<dbReference type="PANTHER" id="PTHR34984:SF1">
    <property type="entry name" value="CARBON STORAGE REGULATOR"/>
    <property type="match status" value="1"/>
</dbReference>
<comment type="subcellular location">
    <subcellularLocation>
        <location evidence="6">Cytoplasm</location>
    </subcellularLocation>
</comment>
<evidence type="ECO:0000256" key="4">
    <source>
        <dbReference type="ARBA" id="ARBA00022845"/>
    </source>
</evidence>
<keyword evidence="5 6" id="KW-0694">RNA-binding</keyword>
<evidence type="ECO:0000313" key="7">
    <source>
        <dbReference type="EMBL" id="MBW7573338.1"/>
    </source>
</evidence>
<dbReference type="SUPFAM" id="SSF117130">
    <property type="entry name" value="CsrA-like"/>
    <property type="match status" value="1"/>
</dbReference>
<dbReference type="InterPro" id="IPR036107">
    <property type="entry name" value="CsrA_sf"/>
</dbReference>
<keyword evidence="4 6" id="KW-0810">Translation regulation</keyword>
<sequence>MLVISRKVSESIIIGDNIEIIISEISGDRAKICINAPKEIPIIRKELWETRAMNEEASVAPQKQALDQLKKLLK</sequence>
<dbReference type="Gene3D" id="2.60.40.4380">
    <property type="entry name" value="Translational regulator CsrA"/>
    <property type="match status" value="1"/>
</dbReference>
<comment type="function">
    <text evidence="6">A translational regulator that binds mRNA to regulate translation initiation and/or mRNA stability. Usually binds in the 5'-UTR at or near the Shine-Dalgarno sequence preventing ribosome-binding, thus repressing translation. Its main target seems to be the major flagellin gene, while its function is anatagonized by FliW.</text>
</comment>
<evidence type="ECO:0000313" key="8">
    <source>
        <dbReference type="Proteomes" id="UP000719942"/>
    </source>
</evidence>
<evidence type="ECO:0000256" key="2">
    <source>
        <dbReference type="ARBA" id="ARBA00022491"/>
    </source>
</evidence>
<dbReference type="EMBL" id="JAGFNZ010000004">
    <property type="protein sequence ID" value="MBW7573338.1"/>
    <property type="molecule type" value="Genomic_DNA"/>
</dbReference>
<organism evidence="7 8">
    <name type="scientific">Caproiciproducens faecalis</name>
    <dbReference type="NCBI Taxonomy" id="2820301"/>
    <lineage>
        <taxon>Bacteria</taxon>
        <taxon>Bacillati</taxon>
        <taxon>Bacillota</taxon>
        <taxon>Clostridia</taxon>
        <taxon>Eubacteriales</taxon>
        <taxon>Acutalibacteraceae</taxon>
        <taxon>Caproiciproducens</taxon>
    </lineage>
</organism>
<reference evidence="7 8" key="1">
    <citation type="submission" date="2021-03" db="EMBL/GenBank/DDBJ databases">
        <title>Caproiciproducens sp. nov. isolated from feces of cow.</title>
        <authorList>
            <person name="Choi J.-Y."/>
        </authorList>
    </citation>
    <scope>NUCLEOTIDE SEQUENCE [LARGE SCALE GENOMIC DNA]</scope>
    <source>
        <strain evidence="7 8">AGMB10547</strain>
    </source>
</reference>
<dbReference type="InterPro" id="IPR003751">
    <property type="entry name" value="CsrA"/>
</dbReference>
<comment type="similarity">
    <text evidence="6">Belongs to the CsrA/RsmA family.</text>
</comment>
<gene>
    <name evidence="6" type="primary">csrA</name>
    <name evidence="7" type="ORF">J5W02_11010</name>
</gene>
<dbReference type="HAMAP" id="MF_00167">
    <property type="entry name" value="CsrA"/>
    <property type="match status" value="1"/>
</dbReference>
<keyword evidence="2 6" id="KW-0678">Repressor</keyword>
<evidence type="ECO:0000256" key="5">
    <source>
        <dbReference type="ARBA" id="ARBA00022884"/>
    </source>
</evidence>
<keyword evidence="3 6" id="KW-1005">Bacterial flagellum biogenesis</keyword>
<keyword evidence="8" id="KW-1185">Reference proteome</keyword>
<name>A0ABS7DQ59_9FIRM</name>
<proteinExistence type="inferred from homology"/>
<dbReference type="Proteomes" id="UP000719942">
    <property type="component" value="Unassembled WGS sequence"/>
</dbReference>
<dbReference type="PANTHER" id="PTHR34984">
    <property type="entry name" value="CARBON STORAGE REGULATOR"/>
    <property type="match status" value="1"/>
</dbReference>
<keyword evidence="1 6" id="KW-0963">Cytoplasm</keyword>
<protein>
    <recommendedName>
        <fullName evidence="6">Translational regulator CsrA</fullName>
    </recommendedName>
</protein>